<feature type="compositionally biased region" description="Polar residues" evidence="1">
    <location>
        <begin position="1"/>
        <end position="19"/>
    </location>
</feature>
<dbReference type="EMBL" id="MN740106">
    <property type="protein sequence ID" value="QHT87977.1"/>
    <property type="molecule type" value="Genomic_DNA"/>
</dbReference>
<protein>
    <submittedName>
        <fullName evidence="2">Uncharacterized protein</fullName>
    </submittedName>
</protein>
<dbReference type="AlphaFoldDB" id="A0A6C0I6H8"/>
<accession>A0A6C0I6H8</accession>
<feature type="region of interest" description="Disordered" evidence="1">
    <location>
        <begin position="164"/>
        <end position="186"/>
    </location>
</feature>
<sequence>MSVSAVTQNPNSFVSSTGKPSPLGGGYNGYSPALLGGGAGTHGGSGMEGGNERSMDRILLRQAWNGQYASGVVNGRKPVCTPFRLVNNAGDYLGRQNYVSGGSDQVQGLIRSSSVGAWKMFAGHVQASNDGTGIPSSTCNVKYVYDGSDYTTFKKNQAINRTYNDKSFGGDASNASQSARRRVHRF</sequence>
<evidence type="ECO:0000313" key="2">
    <source>
        <dbReference type="EMBL" id="QHT87977.1"/>
    </source>
</evidence>
<feature type="region of interest" description="Disordered" evidence="1">
    <location>
        <begin position="1"/>
        <end position="21"/>
    </location>
</feature>
<reference evidence="2" key="1">
    <citation type="journal article" date="2020" name="Nature">
        <title>Giant virus diversity and host interactions through global metagenomics.</title>
        <authorList>
            <person name="Schulz F."/>
            <person name="Roux S."/>
            <person name="Paez-Espino D."/>
            <person name="Jungbluth S."/>
            <person name="Walsh D.A."/>
            <person name="Denef V.J."/>
            <person name="McMahon K.D."/>
            <person name="Konstantinidis K.T."/>
            <person name="Eloe-Fadrosh E.A."/>
            <person name="Kyrpides N.C."/>
            <person name="Woyke T."/>
        </authorList>
    </citation>
    <scope>NUCLEOTIDE SEQUENCE</scope>
    <source>
        <strain evidence="2">GVMAG-M-3300023184-191</strain>
    </source>
</reference>
<name>A0A6C0I6H8_9ZZZZ</name>
<evidence type="ECO:0000256" key="1">
    <source>
        <dbReference type="SAM" id="MobiDB-lite"/>
    </source>
</evidence>
<proteinExistence type="predicted"/>
<organism evidence="2">
    <name type="scientific">viral metagenome</name>
    <dbReference type="NCBI Taxonomy" id="1070528"/>
    <lineage>
        <taxon>unclassified sequences</taxon>
        <taxon>metagenomes</taxon>
        <taxon>organismal metagenomes</taxon>
    </lineage>
</organism>